<evidence type="ECO:0000313" key="2">
    <source>
        <dbReference type="Proteomes" id="UP000594454"/>
    </source>
</evidence>
<evidence type="ECO:0000313" key="1">
    <source>
        <dbReference type="EMBL" id="CAD7090243.1"/>
    </source>
</evidence>
<proteinExistence type="predicted"/>
<protein>
    <submittedName>
        <fullName evidence="1">Uncharacterized protein</fullName>
    </submittedName>
</protein>
<name>A0A7R8YZR6_HERIL</name>
<reference evidence="1 2" key="1">
    <citation type="submission" date="2020-11" db="EMBL/GenBank/DDBJ databases">
        <authorList>
            <person name="Wallbank WR R."/>
            <person name="Pardo Diaz C."/>
            <person name="Kozak K."/>
            <person name="Martin S."/>
            <person name="Jiggins C."/>
            <person name="Moest M."/>
            <person name="Warren A I."/>
            <person name="Generalovic N T."/>
            <person name="Byers J.R.P. K."/>
            <person name="Montejo-Kovacevich G."/>
            <person name="Yen C E."/>
        </authorList>
    </citation>
    <scope>NUCLEOTIDE SEQUENCE [LARGE SCALE GENOMIC DNA]</scope>
</reference>
<dbReference type="Proteomes" id="UP000594454">
    <property type="component" value="Chromosome 5"/>
</dbReference>
<keyword evidence="2" id="KW-1185">Reference proteome</keyword>
<dbReference type="EMBL" id="LR899013">
    <property type="protein sequence ID" value="CAD7090243.1"/>
    <property type="molecule type" value="Genomic_DNA"/>
</dbReference>
<accession>A0A7R8YZR6</accession>
<sequence length="77" mass="8873">MRYLKKFEGAELDVDTASEELMLDMSKSSSTMGAKPERALMKYILKATDIYHGMSIKELKTLAFNYAKVINIEYRDE</sequence>
<gene>
    <name evidence="1" type="ORF">HERILL_LOCUS12737</name>
</gene>
<dbReference type="InParanoid" id="A0A7R8YZR6"/>
<dbReference type="AlphaFoldDB" id="A0A7R8YZR6"/>
<organism evidence="1 2">
    <name type="scientific">Hermetia illucens</name>
    <name type="common">Black soldier fly</name>
    <dbReference type="NCBI Taxonomy" id="343691"/>
    <lineage>
        <taxon>Eukaryota</taxon>
        <taxon>Metazoa</taxon>
        <taxon>Ecdysozoa</taxon>
        <taxon>Arthropoda</taxon>
        <taxon>Hexapoda</taxon>
        <taxon>Insecta</taxon>
        <taxon>Pterygota</taxon>
        <taxon>Neoptera</taxon>
        <taxon>Endopterygota</taxon>
        <taxon>Diptera</taxon>
        <taxon>Brachycera</taxon>
        <taxon>Stratiomyomorpha</taxon>
        <taxon>Stratiomyidae</taxon>
        <taxon>Hermetiinae</taxon>
        <taxon>Hermetia</taxon>
    </lineage>
</organism>